<evidence type="ECO:0000313" key="1">
    <source>
        <dbReference type="EMBL" id="GIM88885.1"/>
    </source>
</evidence>
<accession>A0A919T6Q7</accession>
<evidence type="ECO:0000313" key="2">
    <source>
        <dbReference type="Proteomes" id="UP000677082"/>
    </source>
</evidence>
<proteinExistence type="predicted"/>
<dbReference type="RefSeq" id="WP_213004865.1">
    <property type="nucleotide sequence ID" value="NZ_BOQN01000009.1"/>
</dbReference>
<dbReference type="Proteomes" id="UP000677082">
    <property type="component" value="Unassembled WGS sequence"/>
</dbReference>
<protein>
    <submittedName>
        <fullName evidence="1">Uncharacterized protein</fullName>
    </submittedName>
</protein>
<organism evidence="1 2">
    <name type="scientific">Paractinoplanes toevensis</name>
    <dbReference type="NCBI Taxonomy" id="571911"/>
    <lineage>
        <taxon>Bacteria</taxon>
        <taxon>Bacillati</taxon>
        <taxon>Actinomycetota</taxon>
        <taxon>Actinomycetes</taxon>
        <taxon>Micromonosporales</taxon>
        <taxon>Micromonosporaceae</taxon>
        <taxon>Paractinoplanes</taxon>
    </lineage>
</organism>
<sequence length="163" mass="17557">MPRIPDEKRAAVLADVKSGEKSRNQIARDHDVSVGSVTNIARAAGMTDAFDRSSVENATRAAVADNRSRRAALASALLDDADKFRARAWGKYEYYERGQFGPELVSLDKPPLRDAKEAYVALGIALDKHVVLERHDATDPGVMGSLLGTLLDGLQAKHGTGDA</sequence>
<keyword evidence="2" id="KW-1185">Reference proteome</keyword>
<name>A0A919T6Q7_9ACTN</name>
<comment type="caution">
    <text evidence="1">The sequence shown here is derived from an EMBL/GenBank/DDBJ whole genome shotgun (WGS) entry which is preliminary data.</text>
</comment>
<dbReference type="AlphaFoldDB" id="A0A919T6Q7"/>
<reference evidence="1 2" key="1">
    <citation type="submission" date="2021-03" db="EMBL/GenBank/DDBJ databases">
        <title>Whole genome shotgun sequence of Actinoplanes toevensis NBRC 105298.</title>
        <authorList>
            <person name="Komaki H."/>
            <person name="Tamura T."/>
        </authorList>
    </citation>
    <scope>NUCLEOTIDE SEQUENCE [LARGE SCALE GENOMIC DNA]</scope>
    <source>
        <strain evidence="1 2">NBRC 105298</strain>
    </source>
</reference>
<dbReference type="EMBL" id="BOQN01000009">
    <property type="protein sequence ID" value="GIM88885.1"/>
    <property type="molecule type" value="Genomic_DNA"/>
</dbReference>
<gene>
    <name evidence="1" type="ORF">Ato02nite_006780</name>
</gene>